<dbReference type="AlphaFoldDB" id="A0A4Y2FJD5"/>
<feature type="non-terminal residue" evidence="1">
    <location>
        <position position="1"/>
    </location>
</feature>
<keyword evidence="3" id="KW-1185">Reference proteome</keyword>
<organism evidence="1 3">
    <name type="scientific">Araneus ventricosus</name>
    <name type="common">Orbweaver spider</name>
    <name type="synonym">Epeira ventricosa</name>
    <dbReference type="NCBI Taxonomy" id="182803"/>
    <lineage>
        <taxon>Eukaryota</taxon>
        <taxon>Metazoa</taxon>
        <taxon>Ecdysozoa</taxon>
        <taxon>Arthropoda</taxon>
        <taxon>Chelicerata</taxon>
        <taxon>Arachnida</taxon>
        <taxon>Araneae</taxon>
        <taxon>Araneomorphae</taxon>
        <taxon>Entelegynae</taxon>
        <taxon>Araneoidea</taxon>
        <taxon>Araneidae</taxon>
        <taxon>Araneus</taxon>
    </lineage>
</organism>
<evidence type="ECO:0000313" key="1">
    <source>
        <dbReference type="EMBL" id="GBM41620.1"/>
    </source>
</evidence>
<evidence type="ECO:0000313" key="3">
    <source>
        <dbReference type="Proteomes" id="UP000499080"/>
    </source>
</evidence>
<gene>
    <name evidence="2" type="ORF">AVEN_168531_1</name>
    <name evidence="1" type="ORF">AVEN_174485_1</name>
</gene>
<sequence>IGNALLQRSKSAAMGESQRKCQNGYQAAEGTSDASLVPQRQINCNSSKTFSIRVSKLSVSKSKVSIKGPETNNFDTLGENIFALLELMNQRRAFCCTIAILSLALEFSPCSRFSAQ</sequence>
<accession>A0A4Y2FJD5</accession>
<proteinExistence type="predicted"/>
<dbReference type="EMBL" id="BGPR01096334">
    <property type="protein sequence ID" value="GBM41690.1"/>
    <property type="molecule type" value="Genomic_DNA"/>
</dbReference>
<protein>
    <submittedName>
        <fullName evidence="1">Uncharacterized protein</fullName>
    </submittedName>
</protein>
<evidence type="ECO:0000313" key="2">
    <source>
        <dbReference type="EMBL" id="GBM41690.1"/>
    </source>
</evidence>
<dbReference type="EMBL" id="BGPR01096313">
    <property type="protein sequence ID" value="GBM41620.1"/>
    <property type="molecule type" value="Genomic_DNA"/>
</dbReference>
<comment type="caution">
    <text evidence="1">The sequence shown here is derived from an EMBL/GenBank/DDBJ whole genome shotgun (WGS) entry which is preliminary data.</text>
</comment>
<reference evidence="1 3" key="1">
    <citation type="journal article" date="2019" name="Sci. Rep.">
        <title>Orb-weaving spider Araneus ventricosus genome elucidates the spidroin gene catalogue.</title>
        <authorList>
            <person name="Kono N."/>
            <person name="Nakamura H."/>
            <person name="Ohtoshi R."/>
            <person name="Moran D.A.P."/>
            <person name="Shinohara A."/>
            <person name="Yoshida Y."/>
            <person name="Fujiwara M."/>
            <person name="Mori M."/>
            <person name="Tomita M."/>
            <person name="Arakawa K."/>
        </authorList>
    </citation>
    <scope>NUCLEOTIDE SEQUENCE [LARGE SCALE GENOMIC DNA]</scope>
</reference>
<name>A0A4Y2FJD5_ARAVE</name>
<dbReference type="Proteomes" id="UP000499080">
    <property type="component" value="Unassembled WGS sequence"/>
</dbReference>